<evidence type="ECO:0000256" key="1">
    <source>
        <dbReference type="SAM" id="MobiDB-lite"/>
    </source>
</evidence>
<protein>
    <submittedName>
        <fullName evidence="2">Uncharacterized protein</fullName>
    </submittedName>
</protein>
<name>A0A6J4K876_9BACT</name>
<reference evidence="2" key="1">
    <citation type="submission" date="2020-02" db="EMBL/GenBank/DDBJ databases">
        <authorList>
            <person name="Meier V. D."/>
        </authorList>
    </citation>
    <scope>NUCLEOTIDE SEQUENCE</scope>
    <source>
        <strain evidence="2">AVDCRST_MAG89</strain>
    </source>
</reference>
<evidence type="ECO:0000313" key="2">
    <source>
        <dbReference type="EMBL" id="CAA9298002.1"/>
    </source>
</evidence>
<proteinExistence type="predicted"/>
<accession>A0A6J4K876</accession>
<sequence length="144" mass="15557">TVTMLNLVSMAVILMVGEAATWPSGLAAQGTPSASCPASDRRDASVVRKLLASESRAGTERGEFGPSRGASVRPLRTDSDQAVCARLNELFPAATDGSVSRSYYALDKYYLVVIQRERSTRPRSEFTPVVILDHDLNPVEILAM</sequence>
<dbReference type="EMBL" id="CADCTV010000061">
    <property type="protein sequence ID" value="CAA9298002.1"/>
    <property type="molecule type" value="Genomic_DNA"/>
</dbReference>
<dbReference type="AlphaFoldDB" id="A0A6J4K876"/>
<gene>
    <name evidence="2" type="ORF">AVDCRST_MAG89-254</name>
</gene>
<feature type="region of interest" description="Disordered" evidence="1">
    <location>
        <begin position="54"/>
        <end position="75"/>
    </location>
</feature>
<feature type="non-terminal residue" evidence="2">
    <location>
        <position position="1"/>
    </location>
</feature>
<organism evidence="2">
    <name type="scientific">uncultured Gemmatimonadota bacterium</name>
    <dbReference type="NCBI Taxonomy" id="203437"/>
    <lineage>
        <taxon>Bacteria</taxon>
        <taxon>Pseudomonadati</taxon>
        <taxon>Gemmatimonadota</taxon>
        <taxon>environmental samples</taxon>
    </lineage>
</organism>